<evidence type="ECO:0000256" key="1">
    <source>
        <dbReference type="ARBA" id="ARBA00005953"/>
    </source>
</evidence>
<dbReference type="PANTHER" id="PTHR31793">
    <property type="entry name" value="4-HYDROXYBENZOYL-COA THIOESTERASE FAMILY MEMBER"/>
    <property type="match status" value="1"/>
</dbReference>
<dbReference type="PANTHER" id="PTHR31793:SF27">
    <property type="entry name" value="NOVEL THIOESTERASE SUPERFAMILY DOMAIN AND SAPOSIN A-TYPE DOMAIN CONTAINING PROTEIN (0610012H03RIK)"/>
    <property type="match status" value="1"/>
</dbReference>
<dbReference type="CDD" id="cd00586">
    <property type="entry name" value="4HBT"/>
    <property type="match status" value="1"/>
</dbReference>
<comment type="caution">
    <text evidence="3">The sequence shown here is derived from an EMBL/GenBank/DDBJ whole genome shotgun (WGS) entry which is preliminary data.</text>
</comment>
<dbReference type="Pfam" id="PF13279">
    <property type="entry name" value="4HBT_2"/>
    <property type="match status" value="1"/>
</dbReference>
<organism evidence="3 4">
    <name type="scientific">Phormidesmis priestleyi</name>
    <dbReference type="NCBI Taxonomy" id="268141"/>
    <lineage>
        <taxon>Bacteria</taxon>
        <taxon>Bacillati</taxon>
        <taxon>Cyanobacteriota</taxon>
        <taxon>Cyanophyceae</taxon>
        <taxon>Leptolyngbyales</taxon>
        <taxon>Leptolyngbyaceae</taxon>
        <taxon>Phormidesmis</taxon>
    </lineage>
</organism>
<proteinExistence type="inferred from homology"/>
<name>A0A2W4XUB2_9CYAN</name>
<protein>
    <submittedName>
        <fullName evidence="3">Acyl-CoA thioesterase</fullName>
    </submittedName>
</protein>
<dbReference type="AlphaFoldDB" id="A0A2W4XUB2"/>
<dbReference type="GO" id="GO:0047617">
    <property type="term" value="F:fatty acyl-CoA hydrolase activity"/>
    <property type="evidence" value="ECO:0007669"/>
    <property type="project" value="TreeGrafter"/>
</dbReference>
<accession>A0A2W4XUB2</accession>
<dbReference type="InterPro" id="IPR029069">
    <property type="entry name" value="HotDog_dom_sf"/>
</dbReference>
<evidence type="ECO:0000313" key="4">
    <source>
        <dbReference type="Proteomes" id="UP000249794"/>
    </source>
</evidence>
<dbReference type="InterPro" id="IPR050563">
    <property type="entry name" value="4-hydroxybenzoyl-CoA_TE"/>
</dbReference>
<dbReference type="EMBL" id="QBMP01000004">
    <property type="protein sequence ID" value="PZO61160.1"/>
    <property type="molecule type" value="Genomic_DNA"/>
</dbReference>
<dbReference type="SUPFAM" id="SSF54637">
    <property type="entry name" value="Thioesterase/thiol ester dehydrase-isomerase"/>
    <property type="match status" value="1"/>
</dbReference>
<comment type="similarity">
    <text evidence="1">Belongs to the 4-hydroxybenzoyl-CoA thioesterase family.</text>
</comment>
<keyword evidence="2" id="KW-0378">Hydrolase</keyword>
<reference evidence="4" key="1">
    <citation type="submission" date="2018-04" db="EMBL/GenBank/DDBJ databases">
        <authorList>
            <person name="Cornet L."/>
        </authorList>
    </citation>
    <scope>NUCLEOTIDE SEQUENCE [LARGE SCALE GENOMIC DNA]</scope>
</reference>
<dbReference type="Proteomes" id="UP000249794">
    <property type="component" value="Unassembled WGS sequence"/>
</dbReference>
<reference evidence="3 4" key="2">
    <citation type="submission" date="2018-06" db="EMBL/GenBank/DDBJ databases">
        <title>Metagenomic assembly of (sub)arctic Cyanobacteria and their associated microbiome from non-axenic cultures.</title>
        <authorList>
            <person name="Baurain D."/>
        </authorList>
    </citation>
    <scope>NUCLEOTIDE SEQUENCE [LARGE SCALE GENOMIC DNA]</scope>
    <source>
        <strain evidence="3">ULC027bin1</strain>
    </source>
</reference>
<evidence type="ECO:0000256" key="2">
    <source>
        <dbReference type="ARBA" id="ARBA00022801"/>
    </source>
</evidence>
<gene>
    <name evidence="3" type="ORF">DCF15_00995</name>
</gene>
<dbReference type="Gene3D" id="3.10.129.10">
    <property type="entry name" value="Hotdog Thioesterase"/>
    <property type="match status" value="1"/>
</dbReference>
<evidence type="ECO:0000313" key="3">
    <source>
        <dbReference type="EMBL" id="PZO61160.1"/>
    </source>
</evidence>
<sequence>MSAIYRYEITVPAAAIDENGHLNNVAYVQWMQDVAIAHANHTPCAQASSAIGCTWVVRAHRIKYLQSAFEGEAIAILTWIANIRKVRALRKYKFFRLSDGAVLATGETDWVFADAKTGRPKAMPAAVATAFEVVPDEAVPAKLTS</sequence>